<reference evidence="2" key="1">
    <citation type="submission" date="2023-10" db="EMBL/GenBank/DDBJ databases">
        <title>Genome assemblies of two species of porcelain crab, Petrolisthes cinctipes and Petrolisthes manimaculis (Anomura: Porcellanidae).</title>
        <authorList>
            <person name="Angst P."/>
        </authorList>
    </citation>
    <scope>NUCLEOTIDE SEQUENCE</scope>
    <source>
        <strain evidence="2">PB745_01</strain>
        <tissue evidence="2">Gill</tissue>
    </source>
</reference>
<feature type="region of interest" description="Disordered" evidence="1">
    <location>
        <begin position="58"/>
        <end position="97"/>
    </location>
</feature>
<organism evidence="2 3">
    <name type="scientific">Petrolisthes cinctipes</name>
    <name type="common">Flat porcelain crab</name>
    <dbReference type="NCBI Taxonomy" id="88211"/>
    <lineage>
        <taxon>Eukaryota</taxon>
        <taxon>Metazoa</taxon>
        <taxon>Ecdysozoa</taxon>
        <taxon>Arthropoda</taxon>
        <taxon>Crustacea</taxon>
        <taxon>Multicrustacea</taxon>
        <taxon>Malacostraca</taxon>
        <taxon>Eumalacostraca</taxon>
        <taxon>Eucarida</taxon>
        <taxon>Decapoda</taxon>
        <taxon>Pleocyemata</taxon>
        <taxon>Anomura</taxon>
        <taxon>Galatheoidea</taxon>
        <taxon>Porcellanidae</taxon>
        <taxon>Petrolisthes</taxon>
    </lineage>
</organism>
<evidence type="ECO:0000256" key="1">
    <source>
        <dbReference type="SAM" id="MobiDB-lite"/>
    </source>
</evidence>
<name>A0AAE1GDY6_PETCI</name>
<gene>
    <name evidence="2" type="ORF">Pcinc_005912</name>
</gene>
<feature type="compositionally biased region" description="Low complexity" evidence="1">
    <location>
        <begin position="58"/>
        <end position="74"/>
    </location>
</feature>
<dbReference type="PANTHER" id="PTHR10773:SF19">
    <property type="match status" value="1"/>
</dbReference>
<protein>
    <submittedName>
        <fullName evidence="2">Uncharacterized protein</fullName>
    </submittedName>
</protein>
<evidence type="ECO:0000313" key="2">
    <source>
        <dbReference type="EMBL" id="KAK3890105.1"/>
    </source>
</evidence>
<evidence type="ECO:0000313" key="3">
    <source>
        <dbReference type="Proteomes" id="UP001286313"/>
    </source>
</evidence>
<dbReference type="EMBL" id="JAWQEG010000441">
    <property type="protein sequence ID" value="KAK3890105.1"/>
    <property type="molecule type" value="Genomic_DNA"/>
</dbReference>
<dbReference type="AlphaFoldDB" id="A0AAE1GDY6"/>
<comment type="caution">
    <text evidence="2">The sequence shown here is derived from an EMBL/GenBank/DDBJ whole genome shotgun (WGS) entry which is preliminary data.</text>
</comment>
<proteinExistence type="predicted"/>
<accession>A0AAE1GDY6</accession>
<sequence>MQSKSVSHGRKKAGASPLVAGNGLLGDFIQPLCDACPELVVLELSQFMGREENMASSLASSSSPASLGLNLPSGKIDQDKNGEWGTSTSSSAADQGRNDEWRSCTLIANSSPSNLGCNLPSNPYEQSRNEEWRSSTVTLNSSSATSGLVVPSGATKRAKNEEDWGKTKAKKLRNLGMAYESRNTHKLMEARKVGPPCSCQVRCFDILGMNNIKLLFHAFWDIGDYNLQNAYIQNQVSVCPTKRRTTSDPDKMRNNMKQFFVTVRGIKVPVCKHAFLSVHGLSRCRVDTACIKKRTENGIPLIDNRGKAGTHQQISTERLAAVIEYVQTIPTVKDHESHETSSNVEYVSPEVKSKQQLYDMYKSWLTEKYPTMECVTNHYFLDVLKRYFSNLRFIKPRKGDSSAADPCVTSLDSERCAQMGS</sequence>
<dbReference type="Proteomes" id="UP001286313">
    <property type="component" value="Unassembled WGS sequence"/>
</dbReference>
<dbReference type="PANTHER" id="PTHR10773">
    <property type="entry name" value="DNA-DIRECTED RNA POLYMERASES I, II, AND III SUBUNIT RPABC2"/>
    <property type="match status" value="1"/>
</dbReference>
<feature type="compositionally biased region" description="Polar residues" evidence="1">
    <location>
        <begin position="84"/>
        <end position="93"/>
    </location>
</feature>
<keyword evidence="3" id="KW-1185">Reference proteome</keyword>